<sequence length="365" mass="41622">MMEQILLETMLRHMENKEVNGDSQHGFTKGKSCLTNLVAFCDGVTVSVDKGRVTDIIYLDLCKAFDTVPHNNLVSKLERHAFDGWNTWWIRNWLDGCTQRVVVNSSMSKWRSVMSGVPQGSVLGPALFNIFVSNMDSGIECTLSKFAHDTKLCGVVDTLEGRDATQRDLDRLERWAHANLMKFNKAACKVLHVCQGNPKHNYRLGGKWIESSPEEKDFGVLIDEQLSMSRLCAHAAQKANCVLGCIKRGVASRSREVSLPLYSTLVRPHLEYWVQLWGPQYKKDMELLERVQRKAMKMIKGLEHLSCEDRLRELGLFSLEKRRLWGDLIAAYQYLKGAYRKDGEGLFIRECSDRTRGNGFKLKEG</sequence>
<proteinExistence type="predicted"/>
<comment type="caution">
    <text evidence="2">The sequence shown here is derived from an EMBL/GenBank/DDBJ whole genome shotgun (WGS) entry which is preliminary data.</text>
</comment>
<dbReference type="Pfam" id="PF00078">
    <property type="entry name" value="RVT_1"/>
    <property type="match status" value="1"/>
</dbReference>
<protein>
    <submittedName>
        <fullName evidence="2">Mitochondrial enolase superfamily member 1</fullName>
    </submittedName>
</protein>
<dbReference type="AlphaFoldDB" id="A0ABC9Y5X5"/>
<accession>A0ABC9Y5X5</accession>
<evidence type="ECO:0000313" key="3">
    <source>
        <dbReference type="Proteomes" id="UP001623348"/>
    </source>
</evidence>
<evidence type="ECO:0000259" key="1">
    <source>
        <dbReference type="PROSITE" id="PS50878"/>
    </source>
</evidence>
<keyword evidence="3" id="KW-1185">Reference proteome</keyword>
<dbReference type="Proteomes" id="UP001623348">
    <property type="component" value="Unassembled WGS sequence"/>
</dbReference>
<dbReference type="SUPFAM" id="SSF56672">
    <property type="entry name" value="DNA/RNA polymerases"/>
    <property type="match status" value="1"/>
</dbReference>
<dbReference type="InterPro" id="IPR000477">
    <property type="entry name" value="RT_dom"/>
</dbReference>
<name>A0ABC9Y5X5_GRUJA</name>
<feature type="domain" description="Reverse transcriptase" evidence="1">
    <location>
        <begin position="1"/>
        <end position="222"/>
    </location>
</feature>
<organism evidence="2 3">
    <name type="scientific">Grus japonensis</name>
    <name type="common">Japanese crane</name>
    <name type="synonym">Red-crowned crane</name>
    <dbReference type="NCBI Taxonomy" id="30415"/>
    <lineage>
        <taxon>Eukaryota</taxon>
        <taxon>Metazoa</taxon>
        <taxon>Chordata</taxon>
        <taxon>Craniata</taxon>
        <taxon>Vertebrata</taxon>
        <taxon>Euteleostomi</taxon>
        <taxon>Archelosauria</taxon>
        <taxon>Archosauria</taxon>
        <taxon>Dinosauria</taxon>
        <taxon>Saurischia</taxon>
        <taxon>Theropoda</taxon>
        <taxon>Coelurosauria</taxon>
        <taxon>Aves</taxon>
        <taxon>Neognathae</taxon>
        <taxon>Neoaves</taxon>
        <taxon>Gruiformes</taxon>
        <taxon>Gruidae</taxon>
        <taxon>Grus</taxon>
    </lineage>
</organism>
<dbReference type="InterPro" id="IPR043502">
    <property type="entry name" value="DNA/RNA_pol_sf"/>
</dbReference>
<reference evidence="2 3" key="1">
    <citation type="submission" date="2024-06" db="EMBL/GenBank/DDBJ databases">
        <title>The draft genome of Grus japonensis, version 3.</title>
        <authorList>
            <person name="Nabeshima K."/>
            <person name="Suzuki S."/>
            <person name="Onuma M."/>
        </authorList>
    </citation>
    <scope>NUCLEOTIDE SEQUENCE [LARGE SCALE GENOMIC DNA]</scope>
    <source>
        <strain evidence="2 3">451A</strain>
    </source>
</reference>
<dbReference type="CDD" id="cd01650">
    <property type="entry name" value="RT_nLTR_like"/>
    <property type="match status" value="1"/>
</dbReference>
<dbReference type="PROSITE" id="PS50878">
    <property type="entry name" value="RT_POL"/>
    <property type="match status" value="1"/>
</dbReference>
<dbReference type="EMBL" id="BAAFJT010000040">
    <property type="protein sequence ID" value="GAB0205363.1"/>
    <property type="molecule type" value="Genomic_DNA"/>
</dbReference>
<evidence type="ECO:0000313" key="2">
    <source>
        <dbReference type="EMBL" id="GAB0205363.1"/>
    </source>
</evidence>
<dbReference type="PANTHER" id="PTHR33332">
    <property type="entry name" value="REVERSE TRANSCRIPTASE DOMAIN-CONTAINING PROTEIN"/>
    <property type="match status" value="1"/>
</dbReference>
<gene>
    <name evidence="2" type="ORF">GRJ2_003001900</name>
</gene>